<dbReference type="EMBL" id="FNYV01000001">
    <property type="protein sequence ID" value="SEI50331.1"/>
    <property type="molecule type" value="Genomic_DNA"/>
</dbReference>
<name>A0A1H6R3B9_9ACTN</name>
<dbReference type="SUPFAM" id="SSF103473">
    <property type="entry name" value="MFS general substrate transporter"/>
    <property type="match status" value="1"/>
</dbReference>
<keyword evidence="1" id="KW-1133">Transmembrane helix</keyword>
<keyword evidence="1" id="KW-0812">Transmembrane</keyword>
<accession>A0A1H6R3B9</accession>
<sequence length="88" mass="9190">MDSPGGQARAGLTPGADHRRLSGQALGLHSAGLLTMQAVAALVAGALAQWVPVATAMVIMAMLSLLVTAYLTPRLRRPIEMERTRVGV</sequence>
<feature type="transmembrane region" description="Helical" evidence="1">
    <location>
        <begin position="26"/>
        <end position="47"/>
    </location>
</feature>
<keyword evidence="3" id="KW-1185">Reference proteome</keyword>
<organism evidence="2 3">
    <name type="scientific">Micromonospora phaseoli</name>
    <dbReference type="NCBI Taxonomy" id="1144548"/>
    <lineage>
        <taxon>Bacteria</taxon>
        <taxon>Bacillati</taxon>
        <taxon>Actinomycetota</taxon>
        <taxon>Actinomycetes</taxon>
        <taxon>Micromonosporales</taxon>
        <taxon>Micromonosporaceae</taxon>
        <taxon>Micromonospora</taxon>
    </lineage>
</organism>
<dbReference type="AlphaFoldDB" id="A0A1H6R3B9"/>
<dbReference type="InterPro" id="IPR036259">
    <property type="entry name" value="MFS_trans_sf"/>
</dbReference>
<proteinExistence type="predicted"/>
<evidence type="ECO:0000313" key="2">
    <source>
        <dbReference type="EMBL" id="SEI50331.1"/>
    </source>
</evidence>
<evidence type="ECO:0000256" key="1">
    <source>
        <dbReference type="SAM" id="Phobius"/>
    </source>
</evidence>
<protein>
    <submittedName>
        <fullName evidence="2">Uncharacterized protein</fullName>
    </submittedName>
</protein>
<reference evidence="3" key="1">
    <citation type="submission" date="2016-10" db="EMBL/GenBank/DDBJ databases">
        <authorList>
            <person name="Varghese N."/>
            <person name="Submissions S."/>
        </authorList>
    </citation>
    <scope>NUCLEOTIDE SEQUENCE [LARGE SCALE GENOMIC DNA]</scope>
    <source>
        <strain evidence="3">CGMCC 4.7038</strain>
    </source>
</reference>
<keyword evidence="1" id="KW-0472">Membrane</keyword>
<dbReference type="RefSeq" id="WP_175510258.1">
    <property type="nucleotide sequence ID" value="NZ_BOPI01000014.1"/>
</dbReference>
<evidence type="ECO:0000313" key="3">
    <source>
        <dbReference type="Proteomes" id="UP000198707"/>
    </source>
</evidence>
<gene>
    <name evidence="2" type="ORF">SAMN05443287_10121</name>
</gene>
<dbReference type="STRING" id="1144548.SAMN05443287_10121"/>
<dbReference type="Proteomes" id="UP000198707">
    <property type="component" value="Unassembled WGS sequence"/>
</dbReference>
<feature type="transmembrane region" description="Helical" evidence="1">
    <location>
        <begin position="53"/>
        <end position="73"/>
    </location>
</feature>